<accession>A0AAD3AV63</accession>
<evidence type="ECO:0000256" key="6">
    <source>
        <dbReference type="ARBA" id="ARBA00022617"/>
    </source>
</evidence>
<evidence type="ECO:0000256" key="4">
    <source>
        <dbReference type="ARBA" id="ARBA00022475"/>
    </source>
</evidence>
<dbReference type="GO" id="GO:0009055">
    <property type="term" value="F:electron transfer activity"/>
    <property type="evidence" value="ECO:0007669"/>
    <property type="project" value="InterPro"/>
</dbReference>
<organism evidence="14 15">
    <name type="scientific">Francisella tularensis subsp. tularensis str. SCHU S4 substr. FSC237</name>
    <dbReference type="NCBI Taxonomy" id="1341660"/>
    <lineage>
        <taxon>Bacteria</taxon>
        <taxon>Pseudomonadati</taxon>
        <taxon>Pseudomonadota</taxon>
        <taxon>Gammaproteobacteria</taxon>
        <taxon>Thiotrichales</taxon>
        <taxon>Francisellaceae</taxon>
        <taxon>Francisella</taxon>
    </lineage>
</organism>
<dbReference type="GO" id="GO:0046872">
    <property type="term" value="F:metal ion binding"/>
    <property type="evidence" value="ECO:0007669"/>
    <property type="project" value="UniProtKB-KW"/>
</dbReference>
<evidence type="ECO:0000313" key="14">
    <source>
        <dbReference type="EMBL" id="EZK42190.1"/>
    </source>
</evidence>
<comment type="subcellular location">
    <subcellularLocation>
        <location evidence="1">Cell inner membrane</location>
        <topology evidence="1">Multi-pass membrane protein</topology>
    </subcellularLocation>
</comment>
<keyword evidence="6" id="KW-0349">Heme</keyword>
<evidence type="ECO:0000256" key="2">
    <source>
        <dbReference type="ARBA" id="ARBA00009819"/>
    </source>
</evidence>
<keyword evidence="4" id="KW-1003">Cell membrane</keyword>
<feature type="transmembrane region" description="Helical" evidence="13">
    <location>
        <begin position="139"/>
        <end position="162"/>
    </location>
</feature>
<keyword evidence="7 13" id="KW-0812">Transmembrane</keyword>
<comment type="caution">
    <text evidence="14">The sequence shown here is derived from an EMBL/GenBank/DDBJ whole genome shotgun (WGS) entry which is preliminary data.</text>
</comment>
<keyword evidence="11" id="KW-0408">Iron</keyword>
<keyword evidence="5" id="KW-0997">Cell inner membrane</keyword>
<proteinExistence type="inferred from homology"/>
<evidence type="ECO:0000256" key="3">
    <source>
        <dbReference type="ARBA" id="ARBA00022448"/>
    </source>
</evidence>
<dbReference type="GO" id="GO:0016682">
    <property type="term" value="F:oxidoreductase activity, acting on diphenols and related substances as donors, oxygen as acceptor"/>
    <property type="evidence" value="ECO:0007669"/>
    <property type="project" value="TreeGrafter"/>
</dbReference>
<comment type="similarity">
    <text evidence="2">Belongs to the cytochrome ubiquinol oxidase subunit 1 family.</text>
</comment>
<dbReference type="InterPro" id="IPR002585">
    <property type="entry name" value="Cyt-d_ubiquinol_oxidase_su_1"/>
</dbReference>
<evidence type="ECO:0000256" key="5">
    <source>
        <dbReference type="ARBA" id="ARBA00022519"/>
    </source>
</evidence>
<evidence type="ECO:0000256" key="10">
    <source>
        <dbReference type="ARBA" id="ARBA00022989"/>
    </source>
</evidence>
<dbReference type="PANTHER" id="PTHR30365:SF0">
    <property type="entry name" value="CYTOCHROME BD-I UBIQUINOL OXIDASE SUBUNIT 1"/>
    <property type="match status" value="1"/>
</dbReference>
<dbReference type="Pfam" id="PF01654">
    <property type="entry name" value="Cyt_bd_oxida_I"/>
    <property type="match status" value="1"/>
</dbReference>
<feature type="transmembrane region" description="Helical" evidence="13">
    <location>
        <begin position="195"/>
        <end position="219"/>
    </location>
</feature>
<feature type="transmembrane region" description="Helical" evidence="13">
    <location>
        <begin position="65"/>
        <end position="83"/>
    </location>
</feature>
<evidence type="ECO:0000256" key="8">
    <source>
        <dbReference type="ARBA" id="ARBA00022723"/>
    </source>
</evidence>
<keyword evidence="8" id="KW-0479">Metal-binding</keyword>
<dbReference type="GO" id="GO:0070069">
    <property type="term" value="C:cytochrome complex"/>
    <property type="evidence" value="ECO:0007669"/>
    <property type="project" value="InterPro"/>
</dbReference>
<feature type="transmembrane region" description="Helical" evidence="13">
    <location>
        <begin position="231"/>
        <end position="249"/>
    </location>
</feature>
<keyword evidence="3" id="KW-0813">Transport</keyword>
<protein>
    <recommendedName>
        <fullName evidence="16">Cytochrome BD oxidase subunit I</fullName>
    </recommendedName>
</protein>
<evidence type="ECO:0000256" key="7">
    <source>
        <dbReference type="ARBA" id="ARBA00022692"/>
    </source>
</evidence>
<feature type="transmembrane region" description="Helical" evidence="13">
    <location>
        <begin position="495"/>
        <end position="517"/>
    </location>
</feature>
<name>A0AAD3AV63_FRATT</name>
<dbReference type="PANTHER" id="PTHR30365">
    <property type="entry name" value="CYTOCHROME D UBIQUINOL OXIDASE"/>
    <property type="match status" value="1"/>
</dbReference>
<dbReference type="GO" id="GO:0019646">
    <property type="term" value="P:aerobic electron transport chain"/>
    <property type="evidence" value="ECO:0007669"/>
    <property type="project" value="InterPro"/>
</dbReference>
<keyword evidence="12 13" id="KW-0472">Membrane</keyword>
<dbReference type="GO" id="GO:0020037">
    <property type="term" value="F:heme binding"/>
    <property type="evidence" value="ECO:0007669"/>
    <property type="project" value="TreeGrafter"/>
</dbReference>
<gene>
    <name evidence="14" type="ORF">P250_02379</name>
</gene>
<reference evidence="14 15" key="1">
    <citation type="submission" date="2014-03" db="EMBL/GenBank/DDBJ databases">
        <title>The Genome Sequence of Francisella tularensis subsp. tularensis str. SCHU S4 substr. FSC043.</title>
        <authorList>
            <consortium name="The Broad Institute Genomics Platform"/>
            <consortium name="The Broad Institute Genome Sequencing Center for Infectious Disease"/>
            <person name="Chapman S.B."/>
            <person name="Guina T."/>
            <person name="Gelhaus C."/>
            <person name="Comer J."/>
            <person name="Sellati T."/>
            <person name="Sjostedt A."/>
            <person name="Young S.K."/>
            <person name="Zeng Q."/>
            <person name="Gargeya S."/>
            <person name="Abouelleil A."/>
            <person name="Alvarado L."/>
            <person name="Chapman S.B."/>
            <person name="Gainer-Dewar J."/>
            <person name="Goldberg J."/>
            <person name="Griggs A."/>
            <person name="Gujja S."/>
            <person name="Hansen M."/>
            <person name="Howarth C."/>
            <person name="Imamovic A."/>
            <person name="Larimer J."/>
            <person name="Murphy C."/>
            <person name="Naylor J."/>
            <person name="Pearson M."/>
            <person name="Poon T.W."/>
            <person name="Priest M."/>
            <person name="Roberts A."/>
            <person name="Saif S."/>
            <person name="Shea T."/>
            <person name="Sykes S."/>
            <person name="Wortman J."/>
            <person name="Nusbaum C."/>
            <person name="Birren B."/>
        </authorList>
    </citation>
    <scope>NUCLEOTIDE SEQUENCE [LARGE SCALE GENOMIC DNA]</scope>
    <source>
        <strain evidence="14 15">Schu S4</strain>
    </source>
</reference>
<feature type="transmembrane region" description="Helical" evidence="13">
    <location>
        <begin position="459"/>
        <end position="483"/>
    </location>
</feature>
<feature type="transmembrane region" description="Helical" evidence="13">
    <location>
        <begin position="103"/>
        <end position="127"/>
    </location>
</feature>
<dbReference type="Proteomes" id="UP000023806">
    <property type="component" value="Unassembled WGS sequence"/>
</dbReference>
<feature type="transmembrane region" description="Helical" evidence="13">
    <location>
        <begin position="549"/>
        <end position="568"/>
    </location>
</feature>
<keyword evidence="9" id="KW-0249">Electron transport</keyword>
<sequence length="592" mass="65164">MSYKEKINMLPTLMSVDLARLQFGLTASFHFLFVPLTLGLTWILFTMELMYIRTGKEVYKDMVKFWGKLLGINFALGIITGLTMEFEFGTNWSYYSQSVGDIFGTPLAIEGLAAFMLESTFAGLFFFGWDKLTKKQHLLSTFCLAIGSSFSALLILVANGYMQHPVGSEFVASTMRMETVSLLDLFLNHTAQTNFGHVMTAGYTTAAIFVIGISAFYLIRGRDIAFAKRSIAIGLGFGLITCIVAIIFGDANGVDAFRVQPLKMAAIEAEWDTSKAPAAFNAVALPSQKEQKNNFDVPIPAVLGLIATHSTDTEIPGIKAILYGKKTADGTRDPNLAYYRDIKTGQTADVSPEDAAADPSKYEKVPSALVMIKEGGLAYADLLKWRETGHSGDTPDSSYTNYNNPTYQKYMGFGKMLVQAAQEKYGVADSATIAKAANDPELVRAVATNMVPDVASVFWSFRIMVFIGFFMFTLIVVGLILLARNALTSNAFSRFILRVMIWSIPLPYIACIAGWYVTEHGRQPWTVYDQLPTSISSSALTAADVGTSMAIFFLIDTALFAVMVFLMFKYARLGPSSLGTGKYYFEQNKKSK</sequence>
<evidence type="ECO:0000256" key="11">
    <source>
        <dbReference type="ARBA" id="ARBA00023004"/>
    </source>
</evidence>
<evidence type="ECO:0000256" key="12">
    <source>
        <dbReference type="ARBA" id="ARBA00023136"/>
    </source>
</evidence>
<evidence type="ECO:0000256" key="9">
    <source>
        <dbReference type="ARBA" id="ARBA00022982"/>
    </source>
</evidence>
<dbReference type="AlphaFoldDB" id="A0AAD3AV63"/>
<dbReference type="GO" id="GO:0005886">
    <property type="term" value="C:plasma membrane"/>
    <property type="evidence" value="ECO:0007669"/>
    <property type="project" value="UniProtKB-SubCell"/>
</dbReference>
<evidence type="ECO:0000256" key="13">
    <source>
        <dbReference type="SAM" id="Phobius"/>
    </source>
</evidence>
<feature type="transmembrane region" description="Helical" evidence="13">
    <location>
        <begin position="20"/>
        <end position="45"/>
    </location>
</feature>
<evidence type="ECO:0000256" key="1">
    <source>
        <dbReference type="ARBA" id="ARBA00004429"/>
    </source>
</evidence>
<evidence type="ECO:0008006" key="16">
    <source>
        <dbReference type="Google" id="ProtNLM"/>
    </source>
</evidence>
<keyword evidence="10 13" id="KW-1133">Transmembrane helix</keyword>
<dbReference type="EMBL" id="JIDS01000001">
    <property type="protein sequence ID" value="EZK42190.1"/>
    <property type="molecule type" value="Genomic_DNA"/>
</dbReference>
<evidence type="ECO:0000313" key="15">
    <source>
        <dbReference type="Proteomes" id="UP000023806"/>
    </source>
</evidence>